<protein>
    <recommendedName>
        <fullName evidence="7">Epidermal growth factor receptor pathway substrate 15-like 1a</fullName>
    </recommendedName>
</protein>
<reference evidence="5 6" key="1">
    <citation type="journal article" date="2021" name="G3 (Bethesda)">
        <title>Improved contiguity of the threespine stickleback genome using long-read sequencing.</title>
        <authorList>
            <person name="Nath S."/>
            <person name="Shaw D.E."/>
            <person name="White M.A."/>
        </authorList>
    </citation>
    <scope>NUCLEOTIDE SEQUENCE [LARGE SCALE GENOMIC DNA]</scope>
    <source>
        <strain evidence="5 6">Lake Benthic</strain>
    </source>
</reference>
<dbReference type="GO" id="GO:0016197">
    <property type="term" value="P:endosomal transport"/>
    <property type="evidence" value="ECO:0007669"/>
    <property type="project" value="TreeGrafter"/>
</dbReference>
<organism evidence="5 6">
    <name type="scientific">Gasterosteus aculeatus aculeatus</name>
    <name type="common">three-spined stickleback</name>
    <dbReference type="NCBI Taxonomy" id="481459"/>
    <lineage>
        <taxon>Eukaryota</taxon>
        <taxon>Metazoa</taxon>
        <taxon>Chordata</taxon>
        <taxon>Craniata</taxon>
        <taxon>Vertebrata</taxon>
        <taxon>Euteleostomi</taxon>
        <taxon>Actinopterygii</taxon>
        <taxon>Neopterygii</taxon>
        <taxon>Teleostei</taxon>
        <taxon>Neoteleostei</taxon>
        <taxon>Acanthomorphata</taxon>
        <taxon>Eupercaria</taxon>
        <taxon>Perciformes</taxon>
        <taxon>Cottioidei</taxon>
        <taxon>Gasterosteales</taxon>
        <taxon>Gasterosteidae</taxon>
        <taxon>Gasterosteus</taxon>
    </lineage>
</organism>
<dbReference type="GO" id="GO:0005509">
    <property type="term" value="F:calcium ion binding"/>
    <property type="evidence" value="ECO:0007669"/>
    <property type="project" value="InterPro"/>
</dbReference>
<dbReference type="SUPFAM" id="SSF57997">
    <property type="entry name" value="Tropomyosin"/>
    <property type="match status" value="1"/>
</dbReference>
<feature type="compositionally biased region" description="Polar residues" evidence="2">
    <location>
        <begin position="53"/>
        <end position="77"/>
    </location>
</feature>
<feature type="coiled-coil region" evidence="1">
    <location>
        <begin position="223"/>
        <end position="390"/>
    </location>
</feature>
<keyword evidence="1" id="KW-0175">Coiled coil</keyword>
<dbReference type="Pfam" id="PF12763">
    <property type="entry name" value="EH"/>
    <property type="match status" value="1"/>
</dbReference>
<evidence type="ECO:0000313" key="6">
    <source>
        <dbReference type="Proteomes" id="UP000007635"/>
    </source>
</evidence>
<dbReference type="SUPFAM" id="SSF47473">
    <property type="entry name" value="EF-hand"/>
    <property type="match status" value="1"/>
</dbReference>
<evidence type="ECO:0000256" key="2">
    <source>
        <dbReference type="SAM" id="MobiDB-lite"/>
    </source>
</evidence>
<dbReference type="GO" id="GO:0045296">
    <property type="term" value="F:cadherin binding"/>
    <property type="evidence" value="ECO:0007669"/>
    <property type="project" value="TreeGrafter"/>
</dbReference>
<reference evidence="5" key="2">
    <citation type="submission" date="2025-08" db="UniProtKB">
        <authorList>
            <consortium name="Ensembl"/>
        </authorList>
    </citation>
    <scope>IDENTIFICATION</scope>
</reference>
<dbReference type="FunFam" id="1.10.238.10:FF:000026">
    <property type="entry name" value="Epidermal growth factor receptor pathway substrate 15-like 1"/>
    <property type="match status" value="1"/>
</dbReference>
<dbReference type="SMART" id="SM00027">
    <property type="entry name" value="EH"/>
    <property type="match status" value="1"/>
</dbReference>
<dbReference type="PANTHER" id="PTHR11216">
    <property type="entry name" value="EH DOMAIN"/>
    <property type="match status" value="1"/>
</dbReference>
<dbReference type="PROSITE" id="PS50031">
    <property type="entry name" value="EH"/>
    <property type="match status" value="2"/>
</dbReference>
<dbReference type="PROSITE" id="PS50222">
    <property type="entry name" value="EF_HAND_2"/>
    <property type="match status" value="1"/>
</dbReference>
<reference evidence="5" key="3">
    <citation type="submission" date="2025-09" db="UniProtKB">
        <authorList>
            <consortium name="Ensembl"/>
        </authorList>
    </citation>
    <scope>IDENTIFICATION</scope>
</reference>
<evidence type="ECO:0008006" key="7">
    <source>
        <dbReference type="Google" id="ProtNLM"/>
    </source>
</evidence>
<evidence type="ECO:0000259" key="3">
    <source>
        <dbReference type="PROSITE" id="PS50031"/>
    </source>
</evidence>
<dbReference type="InterPro" id="IPR011992">
    <property type="entry name" value="EF-hand-dom_pair"/>
</dbReference>
<dbReference type="Gene3D" id="1.20.5.170">
    <property type="match status" value="1"/>
</dbReference>
<evidence type="ECO:0000259" key="4">
    <source>
        <dbReference type="PROSITE" id="PS50222"/>
    </source>
</evidence>
<dbReference type="AlphaFoldDB" id="A0AAQ4Q3R2"/>
<keyword evidence="6" id="KW-1185">Reference proteome</keyword>
<dbReference type="Proteomes" id="UP000007635">
    <property type="component" value="Chromosome VIII"/>
</dbReference>
<dbReference type="GeneTree" id="ENSGT00940000155438"/>
<dbReference type="GO" id="GO:0030132">
    <property type="term" value="C:clathrin coat of coated pit"/>
    <property type="evidence" value="ECO:0007669"/>
    <property type="project" value="TreeGrafter"/>
</dbReference>
<dbReference type="PANTHER" id="PTHR11216:SF69">
    <property type="entry name" value="EPIDERMAL GROWTH FACTOR RECEPTOR SUBSTRATE 15-LIKE 1"/>
    <property type="match status" value="1"/>
</dbReference>
<name>A0AAQ4Q3R2_GASAC</name>
<dbReference type="Gene3D" id="1.10.238.10">
    <property type="entry name" value="EF-hand"/>
    <property type="match status" value="1"/>
</dbReference>
<sequence>MHLVYRALEKEPVPALLPSALIPLSKRKKSLGSVAGSMPGLPASPPPPKDSLRSTPSHGSMNSLNSTGSLSPKHSLKSGQHSLNWVVPVSDRGRYDDIFLKTDADLDGFVSGNEVKDIFMHSGLSQNALAHIWALADTRQIGKLTREQFALAMYLIQQKVSKGVDPPQALTADMIPPSERGTPVPTLSGYMTPVGSEMAALSEMRRDSSSSVGSGEFTGIKELDDISQEIAQLQREKYTLEQDIRDTEEAIRHKSAEVQEMQNDLDRETASLQELEAQKQDAQDRLEEMDQQKHKLEDMLNEVQIKCQEESQMISTLQSQIHCQETDLQSQEEELSRAKADLGRLQQEENQLEQSLTAGKIQLETIIKSLKATQDEINQARSKLSQIQDSQQEVSKSIEQYNSTLNGTHGGSMTNLADMSEGFSSRENGGFPAMVRVAQILLEETRSKRLIPLRPHQKTSSRRLLQRWIPSPHQTPSVKVPHCLPSSKPVTSQAMNHSLQATQNPKDQTCSVPWILSAAARSTAAAAAAATTLLDLQTSASCQNPETLLKAGPAGCLTTRRRRLWTTRSAERTTCQLCHQRKVSPRGPNPPLVKAHP</sequence>
<proteinExistence type="predicted"/>
<dbReference type="InterPro" id="IPR000261">
    <property type="entry name" value="EH_dom"/>
</dbReference>
<feature type="region of interest" description="Disordered" evidence="2">
    <location>
        <begin position="33"/>
        <end position="77"/>
    </location>
</feature>
<accession>A0AAQ4Q3R2</accession>
<dbReference type="CDD" id="cd00052">
    <property type="entry name" value="EH"/>
    <property type="match status" value="1"/>
</dbReference>
<feature type="domain" description="EH" evidence="3">
    <location>
        <begin position="1"/>
        <end position="28"/>
    </location>
</feature>
<feature type="domain" description="EF-hand" evidence="4">
    <location>
        <begin position="90"/>
        <end position="125"/>
    </location>
</feature>
<evidence type="ECO:0000256" key="1">
    <source>
        <dbReference type="SAM" id="Coils"/>
    </source>
</evidence>
<dbReference type="InterPro" id="IPR002048">
    <property type="entry name" value="EF_hand_dom"/>
</dbReference>
<dbReference type="GO" id="GO:0006897">
    <property type="term" value="P:endocytosis"/>
    <property type="evidence" value="ECO:0007669"/>
    <property type="project" value="TreeGrafter"/>
</dbReference>
<feature type="domain" description="EH" evidence="3">
    <location>
        <begin position="91"/>
        <end position="181"/>
    </location>
</feature>
<evidence type="ECO:0000313" key="5">
    <source>
        <dbReference type="Ensembl" id="ENSGACP00000045829.1"/>
    </source>
</evidence>
<dbReference type="Ensembl" id="ENSGACT00000056927.1">
    <property type="protein sequence ID" value="ENSGACP00000045829.1"/>
    <property type="gene ID" value="ENSGACG00000003029.2"/>
</dbReference>